<keyword evidence="1" id="KW-1133">Transmembrane helix</keyword>
<dbReference type="Proteomes" id="UP000184268">
    <property type="component" value="Unassembled WGS sequence"/>
</dbReference>
<feature type="transmembrane region" description="Helical" evidence="1">
    <location>
        <begin position="12"/>
        <end position="34"/>
    </location>
</feature>
<organism evidence="2 3">
    <name type="scientific">Ferrimonas marina</name>
    <dbReference type="NCBI Taxonomy" id="299255"/>
    <lineage>
        <taxon>Bacteria</taxon>
        <taxon>Pseudomonadati</taxon>
        <taxon>Pseudomonadota</taxon>
        <taxon>Gammaproteobacteria</taxon>
        <taxon>Alteromonadales</taxon>
        <taxon>Ferrimonadaceae</taxon>
        <taxon>Ferrimonas</taxon>
    </lineage>
</organism>
<sequence>MKARTLSQGGASLVALMVGLVIASISLLGLMTAYRNTVEVTMNASQNAESDGQQITGLSRISRLAIQAGYGLESAAPDQDLILLTSANLSGNTLSGTQQIGAQGAGNALLWGWQQDGGSYLCAGVLAGVSGMQYMQAQSCDSVSDWQALTWQSQTLVTGGQLSLSLEAVLCAPFGLEAAENGIHGTRRFRVSTSLSTEHNGNPAPADLQLCLVNFRSAA</sequence>
<name>A0A1M5NYI0_9GAMM</name>
<dbReference type="EMBL" id="FQXG01000001">
    <property type="protein sequence ID" value="SHG94525.1"/>
    <property type="molecule type" value="Genomic_DNA"/>
</dbReference>
<dbReference type="STRING" id="299255.SAMN02745129_1223"/>
<evidence type="ECO:0000313" key="3">
    <source>
        <dbReference type="Proteomes" id="UP000184268"/>
    </source>
</evidence>
<proteinExistence type="predicted"/>
<gene>
    <name evidence="2" type="ORF">SAMN02745129_1223</name>
</gene>
<accession>A0A1M5NYI0</accession>
<keyword evidence="3" id="KW-1185">Reference proteome</keyword>
<reference evidence="2 3" key="1">
    <citation type="submission" date="2016-11" db="EMBL/GenBank/DDBJ databases">
        <authorList>
            <person name="Jaros S."/>
            <person name="Januszkiewicz K."/>
            <person name="Wedrychowicz H."/>
        </authorList>
    </citation>
    <scope>NUCLEOTIDE SEQUENCE [LARGE SCALE GENOMIC DNA]</scope>
    <source>
        <strain evidence="2 3">DSM 16917</strain>
    </source>
</reference>
<evidence type="ECO:0000313" key="2">
    <source>
        <dbReference type="EMBL" id="SHG94525.1"/>
    </source>
</evidence>
<evidence type="ECO:0000256" key="1">
    <source>
        <dbReference type="SAM" id="Phobius"/>
    </source>
</evidence>
<keyword evidence="1" id="KW-0472">Membrane</keyword>
<protein>
    <submittedName>
        <fullName evidence="2">Uncharacterized protein</fullName>
    </submittedName>
</protein>
<dbReference type="AlphaFoldDB" id="A0A1M5NYI0"/>
<keyword evidence="1" id="KW-0812">Transmembrane</keyword>